<proteinExistence type="predicted"/>
<evidence type="ECO:0000256" key="2">
    <source>
        <dbReference type="PROSITE-ProRule" id="PRU00169"/>
    </source>
</evidence>
<feature type="domain" description="Response regulatory" evidence="3">
    <location>
        <begin position="5"/>
        <end position="60"/>
    </location>
</feature>
<feature type="modified residue" description="4-aspartylphosphate" evidence="2">
    <location>
        <position position="60"/>
    </location>
</feature>
<comment type="caution">
    <text evidence="4">The sequence shown here is derived from an EMBL/GenBank/DDBJ whole genome shotgun (WGS) entry which is preliminary data.</text>
</comment>
<dbReference type="EMBL" id="QZFV01000021">
    <property type="protein sequence ID" value="RJQ91261.1"/>
    <property type="molecule type" value="Genomic_DNA"/>
</dbReference>
<evidence type="ECO:0000259" key="3">
    <source>
        <dbReference type="PROSITE" id="PS50110"/>
    </source>
</evidence>
<dbReference type="Gene3D" id="1.10.10.10">
    <property type="entry name" value="Winged helix-like DNA-binding domain superfamily/Winged helix DNA-binding domain"/>
    <property type="match status" value="1"/>
</dbReference>
<dbReference type="GO" id="GO:0006355">
    <property type="term" value="P:regulation of DNA-templated transcription"/>
    <property type="evidence" value="ECO:0007669"/>
    <property type="project" value="InterPro"/>
</dbReference>
<keyword evidence="5" id="KW-1185">Reference proteome</keyword>
<protein>
    <recommendedName>
        <fullName evidence="3">Response regulatory domain-containing protein</fullName>
    </recommendedName>
</protein>
<dbReference type="SMART" id="SM00421">
    <property type="entry name" value="HTH_LUXR"/>
    <property type="match status" value="1"/>
</dbReference>
<dbReference type="Pfam" id="PF00196">
    <property type="entry name" value="GerE"/>
    <property type="match status" value="1"/>
</dbReference>
<dbReference type="InterPro" id="IPR036388">
    <property type="entry name" value="WH-like_DNA-bd_sf"/>
</dbReference>
<dbReference type="PROSITE" id="PS50110">
    <property type="entry name" value="RESPONSE_REGULATORY"/>
    <property type="match status" value="1"/>
</dbReference>
<gene>
    <name evidence="4" type="ORF">D5S19_02000</name>
</gene>
<dbReference type="SUPFAM" id="SSF46894">
    <property type="entry name" value="C-terminal effector domain of the bipartite response regulators"/>
    <property type="match status" value="1"/>
</dbReference>
<evidence type="ECO:0000313" key="5">
    <source>
        <dbReference type="Proteomes" id="UP000285112"/>
    </source>
</evidence>
<keyword evidence="2" id="KW-0597">Phosphoprotein</keyword>
<dbReference type="InterPro" id="IPR001789">
    <property type="entry name" value="Sig_transdc_resp-reg_receiver"/>
</dbReference>
<keyword evidence="1" id="KW-0238">DNA-binding</keyword>
<dbReference type="InterPro" id="IPR000792">
    <property type="entry name" value="Tscrpt_reg_LuxR_C"/>
</dbReference>
<reference evidence="4 5" key="1">
    <citation type="submission" date="2018-09" db="EMBL/GenBank/DDBJ databases">
        <title>YIM PH 21725 draft genome.</title>
        <authorList>
            <person name="Miao C."/>
        </authorList>
    </citation>
    <scope>NUCLEOTIDE SEQUENCE [LARGE SCALE GENOMIC DNA]</scope>
    <source>
        <strain evidence="5">YIM PH21725</strain>
    </source>
</reference>
<evidence type="ECO:0000256" key="1">
    <source>
        <dbReference type="ARBA" id="ARBA00023125"/>
    </source>
</evidence>
<dbReference type="RefSeq" id="WP_120021603.1">
    <property type="nucleotide sequence ID" value="NZ_QZFV01000021.1"/>
</dbReference>
<dbReference type="AlphaFoldDB" id="A0A419IB37"/>
<dbReference type="Proteomes" id="UP000285112">
    <property type="component" value="Unassembled WGS sequence"/>
</dbReference>
<dbReference type="OrthoDB" id="9808843at2"/>
<name>A0A419IB37_9PSEU</name>
<dbReference type="GO" id="GO:0000160">
    <property type="term" value="P:phosphorelay signal transduction system"/>
    <property type="evidence" value="ECO:0007669"/>
    <property type="project" value="InterPro"/>
</dbReference>
<organism evidence="4 5">
    <name type="scientific">Amycolatopsis panacis</name>
    <dbReference type="NCBI Taxonomy" id="2340917"/>
    <lineage>
        <taxon>Bacteria</taxon>
        <taxon>Bacillati</taxon>
        <taxon>Actinomycetota</taxon>
        <taxon>Actinomycetes</taxon>
        <taxon>Pseudonocardiales</taxon>
        <taxon>Pseudonocardiaceae</taxon>
        <taxon>Amycolatopsis</taxon>
    </lineage>
</organism>
<accession>A0A419IB37</accession>
<evidence type="ECO:0000313" key="4">
    <source>
        <dbReference type="EMBL" id="RJQ91261.1"/>
    </source>
</evidence>
<dbReference type="InterPro" id="IPR016032">
    <property type="entry name" value="Sig_transdc_resp-reg_C-effctor"/>
</dbReference>
<sequence>MTPYRVLVCDDQELMRGELRMLLESADQLFIGVTTVKTHLGRVLDKLEVRDRLHAVVFAD</sequence>
<dbReference type="GO" id="GO:0003677">
    <property type="term" value="F:DNA binding"/>
    <property type="evidence" value="ECO:0007669"/>
    <property type="project" value="UniProtKB-KW"/>
</dbReference>